<protein>
    <submittedName>
        <fullName evidence="1">Uncharacterized protein</fullName>
    </submittedName>
</protein>
<dbReference type="EMBL" id="CAQK01000446">
    <property type="protein sequence ID" value="CCQ51299.1"/>
    <property type="molecule type" value="Genomic_DNA"/>
</dbReference>
<accession>T2IEK1</accession>
<name>T2IEK1_CROWT</name>
<dbReference type="Proteomes" id="UP000018348">
    <property type="component" value="Unassembled WGS sequence"/>
</dbReference>
<dbReference type="AlphaFoldDB" id="T2IEK1"/>
<reference evidence="1 2" key="2">
    <citation type="submission" date="2013-09" db="EMBL/GenBank/DDBJ databases">
        <title>Whole genome comparison of six Crocosphaera watsonii strains with differing phenotypes.</title>
        <authorList>
            <person name="Bench S.R."/>
            <person name="Heller P."/>
            <person name="Frank I."/>
            <person name="Arciniega M."/>
            <person name="Shilova I.N."/>
            <person name="Zehr J.P."/>
        </authorList>
    </citation>
    <scope>NUCLEOTIDE SEQUENCE [LARGE SCALE GENOMIC DNA]</scope>
    <source>
        <strain evidence="1 2">WH 8502</strain>
    </source>
</reference>
<organism evidence="1 2">
    <name type="scientific">Crocosphaera watsonii WH 8502</name>
    <dbReference type="NCBI Taxonomy" id="423474"/>
    <lineage>
        <taxon>Bacteria</taxon>
        <taxon>Bacillati</taxon>
        <taxon>Cyanobacteriota</taxon>
        <taxon>Cyanophyceae</taxon>
        <taxon>Oscillatoriophycideae</taxon>
        <taxon>Chroococcales</taxon>
        <taxon>Aphanothecaceae</taxon>
        <taxon>Crocosphaera</taxon>
    </lineage>
</organism>
<proteinExistence type="predicted"/>
<evidence type="ECO:0000313" key="2">
    <source>
        <dbReference type="Proteomes" id="UP000018348"/>
    </source>
</evidence>
<sequence length="48" mass="5609">MPLQHINFIIRRGLTLLNPTRLNTTPSNLFNIKTIINNSFCGLRWIKN</sequence>
<comment type="caution">
    <text evidence="1">The sequence shown here is derived from an EMBL/GenBank/DDBJ whole genome shotgun (WGS) entry which is preliminary data.</text>
</comment>
<reference evidence="1 2" key="1">
    <citation type="submission" date="2013-01" db="EMBL/GenBank/DDBJ databases">
        <authorList>
            <person name="Bench S."/>
        </authorList>
    </citation>
    <scope>NUCLEOTIDE SEQUENCE [LARGE SCALE GENOMIC DNA]</scope>
    <source>
        <strain evidence="1 2">WH 8502</strain>
    </source>
</reference>
<evidence type="ECO:0000313" key="1">
    <source>
        <dbReference type="EMBL" id="CCQ51299.1"/>
    </source>
</evidence>
<gene>
    <name evidence="1" type="ORF">CWATWH8502_4451</name>
</gene>